<dbReference type="AlphaFoldDB" id="X1JT20"/>
<keyword evidence="1" id="KW-0472">Membrane</keyword>
<keyword evidence="1" id="KW-0812">Transmembrane</keyword>
<sequence length="125" mass="13933">MTEIKKLTKIALIVIAIVFFIFGVNLTFLYDMTLNPEGWTNPYFPRFWGGLLFLSSLFAIVMLRKKEWEEIKLTFAYLLGTIIPTLIIEVAVLAVLGSTFGSQTILLGSSTITIESVLLLLGIVS</sequence>
<gene>
    <name evidence="2" type="ORF">S03H2_66524</name>
</gene>
<evidence type="ECO:0000313" key="2">
    <source>
        <dbReference type="EMBL" id="GAH81424.1"/>
    </source>
</evidence>
<proteinExistence type="predicted"/>
<feature type="transmembrane region" description="Helical" evidence="1">
    <location>
        <begin position="43"/>
        <end position="63"/>
    </location>
</feature>
<accession>X1JT20</accession>
<name>X1JT20_9ZZZZ</name>
<evidence type="ECO:0000256" key="1">
    <source>
        <dbReference type="SAM" id="Phobius"/>
    </source>
</evidence>
<comment type="caution">
    <text evidence="2">The sequence shown here is derived from an EMBL/GenBank/DDBJ whole genome shotgun (WGS) entry which is preliminary data.</text>
</comment>
<keyword evidence="1" id="KW-1133">Transmembrane helix</keyword>
<reference evidence="2" key="1">
    <citation type="journal article" date="2014" name="Front. Microbiol.">
        <title>High frequency of phylogenetically diverse reductive dehalogenase-homologous genes in deep subseafloor sedimentary metagenomes.</title>
        <authorList>
            <person name="Kawai M."/>
            <person name="Futagami T."/>
            <person name="Toyoda A."/>
            <person name="Takaki Y."/>
            <person name="Nishi S."/>
            <person name="Hori S."/>
            <person name="Arai W."/>
            <person name="Tsubouchi T."/>
            <person name="Morono Y."/>
            <person name="Uchiyama I."/>
            <person name="Ito T."/>
            <person name="Fujiyama A."/>
            <person name="Inagaki F."/>
            <person name="Takami H."/>
        </authorList>
    </citation>
    <scope>NUCLEOTIDE SEQUENCE</scope>
    <source>
        <strain evidence="2">Expedition CK06-06</strain>
    </source>
</reference>
<dbReference type="EMBL" id="BARU01043447">
    <property type="protein sequence ID" value="GAH81424.1"/>
    <property type="molecule type" value="Genomic_DNA"/>
</dbReference>
<organism evidence="2">
    <name type="scientific">marine sediment metagenome</name>
    <dbReference type="NCBI Taxonomy" id="412755"/>
    <lineage>
        <taxon>unclassified sequences</taxon>
        <taxon>metagenomes</taxon>
        <taxon>ecological metagenomes</taxon>
    </lineage>
</organism>
<protein>
    <submittedName>
        <fullName evidence="2">Uncharacterized protein</fullName>
    </submittedName>
</protein>
<feature type="transmembrane region" description="Helical" evidence="1">
    <location>
        <begin position="104"/>
        <end position="124"/>
    </location>
</feature>
<feature type="transmembrane region" description="Helical" evidence="1">
    <location>
        <begin position="75"/>
        <end position="98"/>
    </location>
</feature>
<feature type="transmembrane region" description="Helical" evidence="1">
    <location>
        <begin position="12"/>
        <end position="31"/>
    </location>
</feature>
<feature type="non-terminal residue" evidence="2">
    <location>
        <position position="125"/>
    </location>
</feature>